<dbReference type="PANTHER" id="PTHR46534:SF1">
    <property type="entry name" value="IGGFC-BINDING PROTEIN N-TERMINAL DOMAIN-CONTAINING PROTEIN"/>
    <property type="match status" value="1"/>
</dbReference>
<dbReference type="AlphaFoldDB" id="A0A9W2ZFE7"/>
<keyword evidence="2" id="KW-0812">Transmembrane</keyword>
<feature type="transmembrane region" description="Helical" evidence="2">
    <location>
        <begin position="571"/>
        <end position="592"/>
    </location>
</feature>
<keyword evidence="2" id="KW-1133">Transmembrane helix</keyword>
<accession>A0A9W2ZFE7</accession>
<proteinExistence type="predicted"/>
<reference evidence="5" key="1">
    <citation type="submission" date="2025-08" db="UniProtKB">
        <authorList>
            <consortium name="RefSeq"/>
        </authorList>
    </citation>
    <scope>IDENTIFICATION</scope>
</reference>
<dbReference type="Proteomes" id="UP001165740">
    <property type="component" value="Chromosome 18"/>
</dbReference>
<evidence type="ECO:0000313" key="5">
    <source>
        <dbReference type="RefSeq" id="XP_055873640.1"/>
    </source>
</evidence>
<feature type="domain" description="IgGFc-binding protein N-terminal" evidence="3">
    <location>
        <begin position="85"/>
        <end position="411"/>
    </location>
</feature>
<keyword evidence="4" id="KW-1185">Reference proteome</keyword>
<evidence type="ECO:0000259" key="3">
    <source>
        <dbReference type="Pfam" id="PF17517"/>
    </source>
</evidence>
<gene>
    <name evidence="5" type="primary">LOC106056335</name>
</gene>
<dbReference type="InterPro" id="IPR035234">
    <property type="entry name" value="IgGFc-bd_N"/>
</dbReference>
<protein>
    <submittedName>
        <fullName evidence="5">Uncharacterized protein LOC106056335</fullName>
    </submittedName>
</protein>
<evidence type="ECO:0000256" key="2">
    <source>
        <dbReference type="SAM" id="Phobius"/>
    </source>
</evidence>
<organism evidence="4 5">
    <name type="scientific">Biomphalaria glabrata</name>
    <name type="common">Bloodfluke planorb</name>
    <name type="synonym">Freshwater snail</name>
    <dbReference type="NCBI Taxonomy" id="6526"/>
    <lineage>
        <taxon>Eukaryota</taxon>
        <taxon>Metazoa</taxon>
        <taxon>Spiralia</taxon>
        <taxon>Lophotrochozoa</taxon>
        <taxon>Mollusca</taxon>
        <taxon>Gastropoda</taxon>
        <taxon>Heterobranchia</taxon>
        <taxon>Euthyneura</taxon>
        <taxon>Panpulmonata</taxon>
        <taxon>Hygrophila</taxon>
        <taxon>Lymnaeoidea</taxon>
        <taxon>Planorbidae</taxon>
        <taxon>Biomphalaria</taxon>
    </lineage>
</organism>
<dbReference type="RefSeq" id="XP_055873640.1">
    <property type="nucleotide sequence ID" value="XM_056017665.1"/>
</dbReference>
<dbReference type="PANTHER" id="PTHR46534">
    <property type="entry name" value="IGGFC_BINDING DOMAIN-CONTAINING PROTEIN"/>
    <property type="match status" value="1"/>
</dbReference>
<feature type="region of interest" description="Disordered" evidence="1">
    <location>
        <begin position="632"/>
        <end position="657"/>
    </location>
</feature>
<dbReference type="Pfam" id="PF17517">
    <property type="entry name" value="IgGFc_binding"/>
    <property type="match status" value="1"/>
</dbReference>
<evidence type="ECO:0000256" key="1">
    <source>
        <dbReference type="SAM" id="MobiDB-lite"/>
    </source>
</evidence>
<sequence>MDVSVAIVTVGTSSFTVTLYTSVPGSTDKSSIETFSVSADVSVDYMLDKGLLSESGRHHCLLLEAELEFAVFVHLSEAENSTASLMLLPIKTWGRRYYLATLSTRAFAVIVAEEETIVKLRFKMEPPSAVTLTLNGAYYTDRSTLKLLLQMYEAFTVSRCDSQYKSEILSLTGSVVESLKPVGVISGSCSSYMRISSRYVQHYMPKEVEICTSYSSPITHDIAADMPLPQYMFGQRYDTPAILGRASHEMFFFVATSSGTNIFLPMNHQSVKEYKLKYPEDVRVAPLNFSQYERGPRRVVATKTFSAALVLTSTCGGAVEQGGPSIVSILHADIFHKVYVWRLPPFANMDHYVIIICERSTVITINGKDPNFSIQDIFSTEYSPYVQKEVMLTDAHVVVSSDSVFGCYFYGLGQSSYVTIGGLEYRDERKLECVHTKAKANDKVDNDCDGSVDEESVNGKDDDKDNMCDEDFASEEGDAVSYNWGPRCLLNCSGCVDGCSSIDGLCDQCKTGYETEFTGCDKFVCEPYRYGLRCEGDCIEKCGEDCENHRIGTCPEHAEEERSLWARVWDILYISLIILAALLVLILLLLLLSKLSRHCEKTVAPIKSLFHKKSQVRYPNPSIYIDGRSQAVGNEGKSPSLSGQGSSSSSSSSSDNVEEVGFGVDIDVTKKKLSLTFMKALEKPK</sequence>
<keyword evidence="2" id="KW-0472">Membrane</keyword>
<name>A0A9W2ZFE7_BIOGL</name>
<dbReference type="OrthoDB" id="10478875at2759"/>
<evidence type="ECO:0000313" key="4">
    <source>
        <dbReference type="Proteomes" id="UP001165740"/>
    </source>
</evidence>
<feature type="compositionally biased region" description="Low complexity" evidence="1">
    <location>
        <begin position="638"/>
        <end position="654"/>
    </location>
</feature>
<dbReference type="GeneID" id="106056335"/>